<evidence type="ECO:0000256" key="16">
    <source>
        <dbReference type="ARBA" id="ARBA00030634"/>
    </source>
</evidence>
<dbReference type="InterPro" id="IPR000086">
    <property type="entry name" value="NUDIX_hydrolase_dom"/>
</dbReference>
<evidence type="ECO:0000256" key="6">
    <source>
        <dbReference type="ARBA" id="ARBA00022801"/>
    </source>
</evidence>
<dbReference type="GO" id="GO:0046872">
    <property type="term" value="F:metal ion binding"/>
    <property type="evidence" value="ECO:0007669"/>
    <property type="project" value="UniProtKB-KW"/>
</dbReference>
<proteinExistence type="inferred from homology"/>
<evidence type="ECO:0000256" key="12">
    <source>
        <dbReference type="ARBA" id="ARBA00024596"/>
    </source>
</evidence>
<feature type="domain" description="Nudix hydrolase" evidence="24">
    <location>
        <begin position="3"/>
        <end position="129"/>
    </location>
</feature>
<evidence type="ECO:0000256" key="3">
    <source>
        <dbReference type="ARBA" id="ARBA00005582"/>
    </source>
</evidence>
<sequence>MIPTRISSLVLLRKNGSVLLGMKKRGFGIGKWNGFGGKIEKGESMMECAKRELLEEAGIVAKSLEEVGYLEFEFIKDPLILKVHVFSSSNFQGEPQESEEMRPQWFPESQIPLDQMWADDRHWFPLFLRGVKFKGYFKFIDMNTISWYQLEELQPSTPLK</sequence>
<dbReference type="GO" id="GO:0005737">
    <property type="term" value="C:cytoplasm"/>
    <property type="evidence" value="ECO:0007669"/>
    <property type="project" value="TreeGrafter"/>
</dbReference>
<dbReference type="CDD" id="cd03427">
    <property type="entry name" value="NUDIX_MTH1_Nudt1"/>
    <property type="match status" value="1"/>
</dbReference>
<evidence type="ECO:0000256" key="4">
    <source>
        <dbReference type="ARBA" id="ARBA00011245"/>
    </source>
</evidence>
<organism evidence="25 26">
    <name type="scientific">Argiope bruennichi</name>
    <name type="common">Wasp spider</name>
    <name type="synonym">Aranea bruennichi</name>
    <dbReference type="NCBI Taxonomy" id="94029"/>
    <lineage>
        <taxon>Eukaryota</taxon>
        <taxon>Metazoa</taxon>
        <taxon>Ecdysozoa</taxon>
        <taxon>Arthropoda</taxon>
        <taxon>Chelicerata</taxon>
        <taxon>Arachnida</taxon>
        <taxon>Araneae</taxon>
        <taxon>Araneomorphae</taxon>
        <taxon>Entelegynae</taxon>
        <taxon>Araneoidea</taxon>
        <taxon>Araneidae</taxon>
        <taxon>Argiope</taxon>
    </lineage>
</organism>
<evidence type="ECO:0000256" key="17">
    <source>
        <dbReference type="ARBA" id="ARBA00030682"/>
    </source>
</evidence>
<dbReference type="AlphaFoldDB" id="A0A8T0EQR3"/>
<keyword evidence="26" id="KW-1185">Reference proteome</keyword>
<comment type="caution">
    <text evidence="25">The sequence shown here is derived from an EMBL/GenBank/DDBJ whole genome shotgun (WGS) entry which is preliminary data.</text>
</comment>
<comment type="catalytic activity">
    <reaction evidence="11">
        <text>8-oxo-dGTP + H2O = 8-oxo-dGMP + diphosphate + H(+)</text>
        <dbReference type="Rhea" id="RHEA:31575"/>
        <dbReference type="ChEBI" id="CHEBI:15377"/>
        <dbReference type="ChEBI" id="CHEBI:15378"/>
        <dbReference type="ChEBI" id="CHEBI:33019"/>
        <dbReference type="ChEBI" id="CHEBI:63224"/>
        <dbReference type="ChEBI" id="CHEBI:77896"/>
    </reaction>
    <physiologicalReaction direction="left-to-right" evidence="11">
        <dbReference type="Rhea" id="RHEA:31576"/>
    </physiologicalReaction>
</comment>
<evidence type="ECO:0000259" key="24">
    <source>
        <dbReference type="PROSITE" id="PS51462"/>
    </source>
</evidence>
<keyword evidence="6" id="KW-0378">Hydrolase</keyword>
<dbReference type="OrthoDB" id="408303at2759"/>
<evidence type="ECO:0000256" key="14">
    <source>
        <dbReference type="ARBA" id="ARBA00026218"/>
    </source>
</evidence>
<gene>
    <name evidence="25" type="ORF">HNY73_014627</name>
</gene>
<comment type="catalytic activity">
    <reaction evidence="12">
        <text>2-oxo-ATP + H2O = 2-oxo-AMP + diphosphate + H(+)</text>
        <dbReference type="Rhea" id="RHEA:67392"/>
        <dbReference type="ChEBI" id="CHEBI:15377"/>
        <dbReference type="ChEBI" id="CHEBI:15378"/>
        <dbReference type="ChEBI" id="CHEBI:33019"/>
        <dbReference type="ChEBI" id="CHEBI:71395"/>
        <dbReference type="ChEBI" id="CHEBI:172878"/>
    </reaction>
    <physiologicalReaction direction="left-to-right" evidence="12">
        <dbReference type="Rhea" id="RHEA:67393"/>
    </physiologicalReaction>
</comment>
<evidence type="ECO:0000256" key="5">
    <source>
        <dbReference type="ARBA" id="ARBA00022723"/>
    </source>
</evidence>
<comment type="catalytic activity">
    <reaction evidence="9">
        <text>8-oxo-dATP + H2O = 8-oxo-dAMP + diphosphate + H(+)</text>
        <dbReference type="Rhea" id="RHEA:65396"/>
        <dbReference type="ChEBI" id="CHEBI:15377"/>
        <dbReference type="ChEBI" id="CHEBI:15378"/>
        <dbReference type="ChEBI" id="CHEBI:33019"/>
        <dbReference type="ChEBI" id="CHEBI:71361"/>
        <dbReference type="ChEBI" id="CHEBI:172871"/>
    </reaction>
    <physiologicalReaction direction="left-to-right" evidence="9">
        <dbReference type="Rhea" id="RHEA:65397"/>
    </physiologicalReaction>
</comment>
<comment type="catalytic activity">
    <reaction evidence="22">
        <text>N(6)-methyl-dATP + H2O = N(6)-methyl-dAMP + diphosphate + H(+)</text>
        <dbReference type="Rhea" id="RHEA:67604"/>
        <dbReference type="ChEBI" id="CHEBI:15377"/>
        <dbReference type="ChEBI" id="CHEBI:15378"/>
        <dbReference type="ChEBI" id="CHEBI:33019"/>
        <dbReference type="ChEBI" id="CHEBI:169976"/>
        <dbReference type="ChEBI" id="CHEBI:172872"/>
    </reaction>
    <physiologicalReaction direction="left-to-right" evidence="22">
        <dbReference type="Rhea" id="RHEA:67605"/>
    </physiologicalReaction>
</comment>
<comment type="catalytic activity">
    <reaction evidence="21">
        <text>O(6)-methyl-dGTP + H2O = O(6)-methyl-dGMP + diphosphate + H(+)</text>
        <dbReference type="Rhea" id="RHEA:67600"/>
        <dbReference type="ChEBI" id="CHEBI:15377"/>
        <dbReference type="ChEBI" id="CHEBI:15378"/>
        <dbReference type="ChEBI" id="CHEBI:33019"/>
        <dbReference type="ChEBI" id="CHEBI:169974"/>
        <dbReference type="ChEBI" id="CHEBI:169975"/>
    </reaction>
    <physiologicalReaction direction="left-to-right" evidence="21">
        <dbReference type="Rhea" id="RHEA:67601"/>
    </physiologicalReaction>
</comment>
<dbReference type="PANTHER" id="PTHR43758">
    <property type="entry name" value="7,8-DIHYDRO-8-OXOGUANINE TRIPHOSPHATASE"/>
    <property type="match status" value="1"/>
</dbReference>
<dbReference type="OMA" id="MIEATLC"/>
<dbReference type="SUPFAM" id="SSF55811">
    <property type="entry name" value="Nudix"/>
    <property type="match status" value="1"/>
</dbReference>
<dbReference type="GO" id="GO:0008413">
    <property type="term" value="F:8-oxo-7,8-dihydroguanosine triphosphate pyrophosphatase activity"/>
    <property type="evidence" value="ECO:0007669"/>
    <property type="project" value="InterPro"/>
</dbReference>
<evidence type="ECO:0000256" key="23">
    <source>
        <dbReference type="ARBA" id="ARBA00053094"/>
    </source>
</evidence>
<protein>
    <recommendedName>
        <fullName evidence="14">Oxidized purine nucleoside triphosphate hydrolase</fullName>
        <ecNumber evidence="13">3.6.1.56</ecNumber>
    </recommendedName>
    <alternativeName>
        <fullName evidence="18">2-hydroxy-dATP diphosphatase</fullName>
    </alternativeName>
    <alternativeName>
        <fullName evidence="17">7,8-dihydro-8-oxoguanine triphosphatase</fullName>
    </alternativeName>
    <alternativeName>
        <fullName evidence="16">8-oxo-dGTPase</fullName>
    </alternativeName>
    <alternativeName>
        <fullName evidence="19">Methylated purine nucleoside triphosphate hydrolase</fullName>
    </alternativeName>
    <alternativeName>
        <fullName evidence="15">Nucleoside diphosphate-linked moiety X motif 1</fullName>
    </alternativeName>
</protein>
<evidence type="ECO:0000256" key="21">
    <source>
        <dbReference type="ARBA" id="ARBA00048894"/>
    </source>
</evidence>
<dbReference type="PROSITE" id="PS00893">
    <property type="entry name" value="NUDIX_BOX"/>
    <property type="match status" value="1"/>
</dbReference>
<reference evidence="25" key="2">
    <citation type="submission" date="2020-06" db="EMBL/GenBank/DDBJ databases">
        <authorList>
            <person name="Sheffer M."/>
        </authorList>
    </citation>
    <scope>NUCLEOTIDE SEQUENCE</scope>
</reference>
<comment type="subcellular location">
    <subcellularLocation>
        <location evidence="2">Nucleus</location>
    </subcellularLocation>
</comment>
<evidence type="ECO:0000256" key="18">
    <source>
        <dbReference type="ARBA" id="ARBA00031927"/>
    </source>
</evidence>
<dbReference type="InterPro" id="IPR003563">
    <property type="entry name" value="8ODP"/>
</dbReference>
<comment type="function">
    <text evidence="23">Oxidized purine nucleoside triphosphate hydrolase which is a prominent sanitizer of the oxidized nucleotide pool. Catalyzes the hydrolysis of 2-oxo-dATP (2-hydroxy-dATP) into 2-oxo-dAMP. Also has a significant hydrolase activity toward 2-oxo-ATP, 8-oxo-dGTP and 8-oxo-dATP. Through the hydrolysis of oxidized purine nucleoside triphosphates, prevents their incorporation into DNA and the subsequent transversions A:T to C:G and G:C to T:A. Also catalyzes the hydrolysis of methylated purine nucleoside triphosphate preventing their integration into DNA. Through this antimutagenic activity protects cells from oxidative stress.</text>
</comment>
<dbReference type="GO" id="GO:0008828">
    <property type="term" value="F:dATP diphosphatase activity"/>
    <property type="evidence" value="ECO:0007669"/>
    <property type="project" value="UniProtKB-EC"/>
</dbReference>
<dbReference type="PRINTS" id="PR01403">
    <property type="entry name" value="8OXTPHPHTASE"/>
</dbReference>
<dbReference type="PROSITE" id="PS51462">
    <property type="entry name" value="NUDIX"/>
    <property type="match status" value="1"/>
</dbReference>
<evidence type="ECO:0000313" key="25">
    <source>
        <dbReference type="EMBL" id="KAF8777828.1"/>
    </source>
</evidence>
<comment type="catalytic activity">
    <reaction evidence="20">
        <text>N(6)-methyl-ATP + H2O = N(6)-methyl-AMP + diphosphate + H(+)</text>
        <dbReference type="Rhea" id="RHEA:67608"/>
        <dbReference type="ChEBI" id="CHEBI:15377"/>
        <dbReference type="ChEBI" id="CHEBI:15378"/>
        <dbReference type="ChEBI" id="CHEBI:33019"/>
        <dbReference type="ChEBI" id="CHEBI:144842"/>
        <dbReference type="ChEBI" id="CHEBI:172873"/>
    </reaction>
    <physiologicalReaction direction="left-to-right" evidence="20">
        <dbReference type="Rhea" id="RHEA:67609"/>
    </physiologicalReaction>
</comment>
<dbReference type="GO" id="GO:0042262">
    <property type="term" value="P:DNA protection"/>
    <property type="evidence" value="ECO:0007669"/>
    <property type="project" value="InterPro"/>
</dbReference>
<evidence type="ECO:0000256" key="15">
    <source>
        <dbReference type="ARBA" id="ARBA00029673"/>
    </source>
</evidence>
<keyword evidence="5" id="KW-0479">Metal-binding</keyword>
<evidence type="ECO:0000256" key="10">
    <source>
        <dbReference type="ARBA" id="ARBA00024459"/>
    </source>
</evidence>
<dbReference type="EMBL" id="JABXBU010002072">
    <property type="protein sequence ID" value="KAF8777828.1"/>
    <property type="molecule type" value="Genomic_DNA"/>
</dbReference>
<comment type="subunit">
    <text evidence="4">Monomer.</text>
</comment>
<accession>A0A8T0EQR3</accession>
<evidence type="ECO:0000256" key="2">
    <source>
        <dbReference type="ARBA" id="ARBA00004123"/>
    </source>
</evidence>
<evidence type="ECO:0000256" key="9">
    <source>
        <dbReference type="ARBA" id="ARBA00024448"/>
    </source>
</evidence>
<keyword evidence="7" id="KW-0460">Magnesium</keyword>
<evidence type="ECO:0000256" key="22">
    <source>
        <dbReference type="ARBA" id="ARBA00049032"/>
    </source>
</evidence>
<evidence type="ECO:0000256" key="19">
    <source>
        <dbReference type="ARBA" id="ARBA00032071"/>
    </source>
</evidence>
<evidence type="ECO:0000256" key="20">
    <source>
        <dbReference type="ARBA" id="ARBA00048002"/>
    </source>
</evidence>
<evidence type="ECO:0000256" key="11">
    <source>
        <dbReference type="ARBA" id="ARBA00024486"/>
    </source>
</evidence>
<reference evidence="25" key="1">
    <citation type="journal article" date="2020" name="bioRxiv">
        <title>Chromosome-level reference genome of the European wasp spider Argiope bruennichi: a resource for studies on range expansion and evolutionary adaptation.</title>
        <authorList>
            <person name="Sheffer M.M."/>
            <person name="Hoppe A."/>
            <person name="Krehenwinkel H."/>
            <person name="Uhl G."/>
            <person name="Kuss A.W."/>
            <person name="Jensen L."/>
            <person name="Jensen C."/>
            <person name="Gillespie R.G."/>
            <person name="Hoff K.J."/>
            <person name="Prost S."/>
        </authorList>
    </citation>
    <scope>NUCLEOTIDE SEQUENCE</scope>
</reference>
<dbReference type="Gene3D" id="3.90.79.10">
    <property type="entry name" value="Nucleoside Triphosphate Pyrophosphohydrolase"/>
    <property type="match status" value="1"/>
</dbReference>
<keyword evidence="8" id="KW-0539">Nucleus</keyword>
<evidence type="ECO:0000256" key="1">
    <source>
        <dbReference type="ARBA" id="ARBA00001946"/>
    </source>
</evidence>
<comment type="similarity">
    <text evidence="3">Belongs to the Nudix hydrolase family.</text>
</comment>
<evidence type="ECO:0000256" key="7">
    <source>
        <dbReference type="ARBA" id="ARBA00022842"/>
    </source>
</evidence>
<name>A0A8T0EQR3_ARGBR</name>
<comment type="cofactor">
    <cofactor evidence="1">
        <name>Mg(2+)</name>
        <dbReference type="ChEBI" id="CHEBI:18420"/>
    </cofactor>
</comment>
<dbReference type="GO" id="GO:0005634">
    <property type="term" value="C:nucleus"/>
    <property type="evidence" value="ECO:0007669"/>
    <property type="project" value="UniProtKB-SubCell"/>
</dbReference>
<evidence type="ECO:0000256" key="13">
    <source>
        <dbReference type="ARBA" id="ARBA00026103"/>
    </source>
</evidence>
<dbReference type="Pfam" id="PF00293">
    <property type="entry name" value="NUDIX"/>
    <property type="match status" value="1"/>
</dbReference>
<dbReference type="InterPro" id="IPR020084">
    <property type="entry name" value="NUDIX_hydrolase_CS"/>
</dbReference>
<dbReference type="InterPro" id="IPR015797">
    <property type="entry name" value="NUDIX_hydrolase-like_dom_sf"/>
</dbReference>
<dbReference type="Proteomes" id="UP000807504">
    <property type="component" value="Unassembled WGS sequence"/>
</dbReference>
<comment type="catalytic activity">
    <reaction evidence="10">
        <text>2-oxo-dATP + H2O = 2-oxo-dAMP + diphosphate + H(+)</text>
        <dbReference type="Rhea" id="RHEA:31583"/>
        <dbReference type="ChEBI" id="CHEBI:15377"/>
        <dbReference type="ChEBI" id="CHEBI:15378"/>
        <dbReference type="ChEBI" id="CHEBI:33019"/>
        <dbReference type="ChEBI" id="CHEBI:63212"/>
        <dbReference type="ChEBI" id="CHEBI:77897"/>
        <dbReference type="EC" id="3.6.1.56"/>
    </reaction>
    <physiologicalReaction direction="left-to-right" evidence="10">
        <dbReference type="Rhea" id="RHEA:31584"/>
    </physiologicalReaction>
</comment>
<dbReference type="PANTHER" id="PTHR43758:SF2">
    <property type="entry name" value="OXIDIZED PURINE NUCLEOSIDE TRIPHOSPHATE HYDROLASE"/>
    <property type="match status" value="1"/>
</dbReference>
<evidence type="ECO:0000313" key="26">
    <source>
        <dbReference type="Proteomes" id="UP000807504"/>
    </source>
</evidence>
<dbReference type="EC" id="3.6.1.56" evidence="13"/>
<evidence type="ECO:0000256" key="8">
    <source>
        <dbReference type="ARBA" id="ARBA00023242"/>
    </source>
</evidence>